<keyword evidence="2" id="KW-1185">Reference proteome</keyword>
<name>A0A6G1J6D4_9PLEO</name>
<organism evidence="1 2">
    <name type="scientific">Lentithecium fluviatile CBS 122367</name>
    <dbReference type="NCBI Taxonomy" id="1168545"/>
    <lineage>
        <taxon>Eukaryota</taxon>
        <taxon>Fungi</taxon>
        <taxon>Dikarya</taxon>
        <taxon>Ascomycota</taxon>
        <taxon>Pezizomycotina</taxon>
        <taxon>Dothideomycetes</taxon>
        <taxon>Pleosporomycetidae</taxon>
        <taxon>Pleosporales</taxon>
        <taxon>Massarineae</taxon>
        <taxon>Lentitheciaceae</taxon>
        <taxon>Lentithecium</taxon>
    </lineage>
</organism>
<accession>A0A6G1J6D4</accession>
<sequence>MSFRVSAHRLRACLSLFGPLASPYWSSPNSARLRLLHLALAIRHHCPRTCFCRIFWLANPRSGSILAAVLRLALAFASFSTRPCPMPTWRRDDILTTSPHPSRSLFRCACAYSPVCPLGASFMPVPL</sequence>
<protein>
    <submittedName>
        <fullName evidence="1">Uncharacterized protein</fullName>
    </submittedName>
</protein>
<proteinExistence type="predicted"/>
<evidence type="ECO:0000313" key="1">
    <source>
        <dbReference type="EMBL" id="KAF2685679.1"/>
    </source>
</evidence>
<evidence type="ECO:0000313" key="2">
    <source>
        <dbReference type="Proteomes" id="UP000799291"/>
    </source>
</evidence>
<reference evidence="1" key="1">
    <citation type="journal article" date="2020" name="Stud. Mycol.">
        <title>101 Dothideomycetes genomes: a test case for predicting lifestyles and emergence of pathogens.</title>
        <authorList>
            <person name="Haridas S."/>
            <person name="Albert R."/>
            <person name="Binder M."/>
            <person name="Bloem J."/>
            <person name="Labutti K."/>
            <person name="Salamov A."/>
            <person name="Andreopoulos B."/>
            <person name="Baker S."/>
            <person name="Barry K."/>
            <person name="Bills G."/>
            <person name="Bluhm B."/>
            <person name="Cannon C."/>
            <person name="Castanera R."/>
            <person name="Culley D."/>
            <person name="Daum C."/>
            <person name="Ezra D."/>
            <person name="Gonzalez J."/>
            <person name="Henrissat B."/>
            <person name="Kuo A."/>
            <person name="Liang C."/>
            <person name="Lipzen A."/>
            <person name="Lutzoni F."/>
            <person name="Magnuson J."/>
            <person name="Mondo S."/>
            <person name="Nolan M."/>
            <person name="Ohm R."/>
            <person name="Pangilinan J."/>
            <person name="Park H.-J."/>
            <person name="Ramirez L."/>
            <person name="Alfaro M."/>
            <person name="Sun H."/>
            <person name="Tritt A."/>
            <person name="Yoshinaga Y."/>
            <person name="Zwiers L.-H."/>
            <person name="Turgeon B."/>
            <person name="Goodwin S."/>
            <person name="Spatafora J."/>
            <person name="Crous P."/>
            <person name="Grigoriev I."/>
        </authorList>
    </citation>
    <scope>NUCLEOTIDE SEQUENCE</scope>
    <source>
        <strain evidence="1">CBS 122367</strain>
    </source>
</reference>
<dbReference type="EMBL" id="MU005578">
    <property type="protein sequence ID" value="KAF2685679.1"/>
    <property type="molecule type" value="Genomic_DNA"/>
</dbReference>
<gene>
    <name evidence="1" type="ORF">K458DRAFT_16013</name>
</gene>
<dbReference type="Proteomes" id="UP000799291">
    <property type="component" value="Unassembled WGS sequence"/>
</dbReference>
<dbReference type="AlphaFoldDB" id="A0A6G1J6D4"/>